<dbReference type="RefSeq" id="WP_115083961.1">
    <property type="nucleotide sequence ID" value="NZ_UGTP01000002.1"/>
</dbReference>
<keyword evidence="1" id="KW-0238">DNA-binding</keyword>
<evidence type="ECO:0000256" key="1">
    <source>
        <dbReference type="ARBA" id="ARBA00023125"/>
    </source>
</evidence>
<dbReference type="InterPro" id="IPR010998">
    <property type="entry name" value="Integrase_recombinase_N"/>
</dbReference>
<keyword evidence="2" id="KW-0233">DNA recombination</keyword>
<evidence type="ECO:0000313" key="4">
    <source>
        <dbReference type="EMBL" id="SUC37523.1"/>
    </source>
</evidence>
<dbReference type="Gene3D" id="1.10.150.130">
    <property type="match status" value="1"/>
</dbReference>
<dbReference type="EMBL" id="UGTP01000002">
    <property type="protein sequence ID" value="SUC37523.1"/>
    <property type="molecule type" value="Genomic_DNA"/>
</dbReference>
<dbReference type="InterPro" id="IPR013762">
    <property type="entry name" value="Integrase-like_cat_sf"/>
</dbReference>
<organism evidence="4 5">
    <name type="scientific">Prevotella pallens</name>
    <dbReference type="NCBI Taxonomy" id="60133"/>
    <lineage>
        <taxon>Bacteria</taxon>
        <taxon>Pseudomonadati</taxon>
        <taxon>Bacteroidota</taxon>
        <taxon>Bacteroidia</taxon>
        <taxon>Bacteroidales</taxon>
        <taxon>Prevotellaceae</taxon>
        <taxon>Prevotella</taxon>
    </lineage>
</organism>
<feature type="domain" description="Phage integrase SAM-like" evidence="3">
    <location>
        <begin position="105"/>
        <end position="194"/>
    </location>
</feature>
<evidence type="ECO:0000259" key="3">
    <source>
        <dbReference type="Pfam" id="PF13102"/>
    </source>
</evidence>
<dbReference type="SUPFAM" id="SSF56349">
    <property type="entry name" value="DNA breaking-rejoining enzymes"/>
    <property type="match status" value="1"/>
</dbReference>
<dbReference type="GeneID" id="78571651"/>
<evidence type="ECO:0000256" key="2">
    <source>
        <dbReference type="ARBA" id="ARBA00023172"/>
    </source>
</evidence>
<dbReference type="GO" id="GO:0015074">
    <property type="term" value="P:DNA integration"/>
    <property type="evidence" value="ECO:0007669"/>
    <property type="project" value="InterPro"/>
</dbReference>
<gene>
    <name evidence="4" type="ORF">NCTC13043_02012</name>
</gene>
<dbReference type="GO" id="GO:0003677">
    <property type="term" value="F:DNA binding"/>
    <property type="evidence" value="ECO:0007669"/>
    <property type="project" value="UniProtKB-KW"/>
</dbReference>
<dbReference type="OrthoDB" id="5326076at2"/>
<name>A0A379GAH2_9BACT</name>
<dbReference type="GO" id="GO:0006310">
    <property type="term" value="P:DNA recombination"/>
    <property type="evidence" value="ECO:0007669"/>
    <property type="project" value="UniProtKB-KW"/>
</dbReference>
<sequence>MSTTFKAVVYAHHKKADGTYNVKIRVTHNRQRRHIATNIFVTKEELTRGLKIKSAKVNDLLKKEITQYQEITATIPTAKASCMGVAEVVEYISNYERTHSVFNLDFIEFGRQIIDEYIKAGRVGTAKSYECTINALVRWLKREHLYINEITVQFLTDFYLWIKNDMPARQGRKKGERAPSLYLGNIRILHNKAKDIYNDEDAGVIRIPLSPFKRFHVPRQPLTRKRSITTEQIQAIMQVPDGKTKDSRVTLARDMFLLSFGLIGMNSVDLYNCTQIEGNRIIYQRTKTRNRRADHATISIKVEPCVMPLLEKYRDKTGKRVFNFYQRYSDSHTFNANINKGLKKIGAMHEVSIADLEFYAARHTWATLARNKAGIDKATIHEALNHVDEQMRITDIYIDRDYSKQDEANKTLLELVRFTPPLS</sequence>
<dbReference type="AlphaFoldDB" id="A0A379GAH2"/>
<dbReference type="InterPro" id="IPR050090">
    <property type="entry name" value="Tyrosine_recombinase_XerCD"/>
</dbReference>
<proteinExistence type="predicted"/>
<dbReference type="PANTHER" id="PTHR30349:SF64">
    <property type="entry name" value="PROPHAGE INTEGRASE INTD-RELATED"/>
    <property type="match status" value="1"/>
</dbReference>
<reference evidence="4 5" key="1">
    <citation type="submission" date="2018-06" db="EMBL/GenBank/DDBJ databases">
        <authorList>
            <consortium name="Pathogen Informatics"/>
            <person name="Doyle S."/>
        </authorList>
    </citation>
    <scope>NUCLEOTIDE SEQUENCE [LARGE SCALE GENOMIC DNA]</scope>
    <source>
        <strain evidence="4 5">NCTC13043</strain>
    </source>
</reference>
<dbReference type="Gene3D" id="1.10.443.10">
    <property type="entry name" value="Intergrase catalytic core"/>
    <property type="match status" value="1"/>
</dbReference>
<dbReference type="PANTHER" id="PTHR30349">
    <property type="entry name" value="PHAGE INTEGRASE-RELATED"/>
    <property type="match status" value="1"/>
</dbReference>
<dbReference type="Pfam" id="PF13102">
    <property type="entry name" value="Phage_int_SAM_5"/>
    <property type="match status" value="1"/>
</dbReference>
<accession>A0A379GAH2</accession>
<dbReference type="InterPro" id="IPR025269">
    <property type="entry name" value="SAM-like_dom"/>
</dbReference>
<protein>
    <submittedName>
        <fullName evidence="4">Site-specific recombinase XerD</fullName>
    </submittedName>
</protein>
<evidence type="ECO:0000313" key="5">
    <source>
        <dbReference type="Proteomes" id="UP000254235"/>
    </source>
</evidence>
<dbReference type="Proteomes" id="UP000254235">
    <property type="component" value="Unassembled WGS sequence"/>
</dbReference>
<dbReference type="InterPro" id="IPR011010">
    <property type="entry name" value="DNA_brk_join_enz"/>
</dbReference>